<reference evidence="2" key="1">
    <citation type="submission" date="2017-03" db="EMBL/GenBank/DDBJ databases">
        <authorList>
            <person name="Sharma R."/>
            <person name="Thines M."/>
        </authorList>
    </citation>
    <scope>NUCLEOTIDE SEQUENCE [LARGE SCALE GENOMIC DNA]</scope>
</reference>
<sequence>MKLEDGELNDISTFAERFQATNTTTASKLDASKLDTSKSEASKLKASYKGNKKDKPDCLCEWKHFYSECYYFNKTIRPSSWSLNAETQAQVDNAIKEPKVKKYVEISLQRTRDFQAKKSNNNDNNKAREGHPSFSAAVSCGSYSTGTKTFIYDSWILDSGLPEPGDTVASGTQVLPIHSYGTIIVSAKGPNSNITIELLDVVYVPEYLTNLISMHPFAAKRLYHDVRNSRLEQDHITLCHIKEHGGHYLLEDNTTTSATTQSPTTQGTMKQSSSHAIVKTATPNQWHQVMAHTSAEAISHLETSAEGVKIKDKEFTVLKTNEYEPCALSKAY</sequence>
<evidence type="ECO:0000313" key="1">
    <source>
        <dbReference type="EMBL" id="SLM40159.1"/>
    </source>
</evidence>
<protein>
    <submittedName>
        <fullName evidence="1">Uncharacterized protein</fullName>
    </submittedName>
</protein>
<dbReference type="AlphaFoldDB" id="A0A1W5DBA2"/>
<dbReference type="EMBL" id="FWEW01003632">
    <property type="protein sequence ID" value="SLM40159.1"/>
    <property type="molecule type" value="Genomic_DNA"/>
</dbReference>
<proteinExistence type="predicted"/>
<evidence type="ECO:0000313" key="2">
    <source>
        <dbReference type="Proteomes" id="UP000192927"/>
    </source>
</evidence>
<keyword evidence="2" id="KW-1185">Reference proteome</keyword>
<name>A0A1W5DBA2_9LECA</name>
<accession>A0A1W5DBA2</accession>
<dbReference type="Proteomes" id="UP000192927">
    <property type="component" value="Unassembled WGS sequence"/>
</dbReference>
<organism evidence="1 2">
    <name type="scientific">Lasallia pustulata</name>
    <dbReference type="NCBI Taxonomy" id="136370"/>
    <lineage>
        <taxon>Eukaryota</taxon>
        <taxon>Fungi</taxon>
        <taxon>Dikarya</taxon>
        <taxon>Ascomycota</taxon>
        <taxon>Pezizomycotina</taxon>
        <taxon>Lecanoromycetes</taxon>
        <taxon>OSLEUM clade</taxon>
        <taxon>Umbilicariomycetidae</taxon>
        <taxon>Umbilicariales</taxon>
        <taxon>Umbilicariaceae</taxon>
        <taxon>Lasallia</taxon>
    </lineage>
</organism>